<feature type="domain" description="HTH Mu-type" evidence="2">
    <location>
        <begin position="1"/>
        <end position="62"/>
    </location>
</feature>
<reference evidence="3 4" key="1">
    <citation type="journal article" date="2007" name="J. Bacteriol.">
        <title>The complete genome sequence of Roseobacter denitrificans reveals a mixotrophic rather than photosynthetic metabolism.</title>
        <authorList>
            <person name="Swingley W.D."/>
            <person name="Sadekar S."/>
            <person name="Mastrian S.D."/>
            <person name="Matthies H.J."/>
            <person name="Hao J."/>
            <person name="Ramos H."/>
            <person name="Acharya C.R."/>
            <person name="Conrad A.L."/>
            <person name="Taylor H.L."/>
            <person name="Dejesa L.C."/>
            <person name="Shah M.K."/>
            <person name="O'huallachain M.E."/>
            <person name="Lince M.T."/>
            <person name="Blankenship R.E."/>
            <person name="Beatty J.T."/>
            <person name="Touchman J.W."/>
        </authorList>
    </citation>
    <scope>NUCLEOTIDE SEQUENCE [LARGE SCALE GENOMIC DNA]</scope>
    <source>
        <strain evidence="4">ATCC 33942 / OCh 114</strain>
    </source>
</reference>
<dbReference type="InterPro" id="IPR003314">
    <property type="entry name" value="Mu-type_HTH"/>
</dbReference>
<dbReference type="SUPFAM" id="SSF53098">
    <property type="entry name" value="Ribonuclease H-like"/>
    <property type="match status" value="1"/>
</dbReference>
<dbReference type="GO" id="GO:0015074">
    <property type="term" value="P:DNA integration"/>
    <property type="evidence" value="ECO:0007669"/>
    <property type="project" value="InterPro"/>
</dbReference>
<dbReference type="InterPro" id="IPR036397">
    <property type="entry name" value="RNaseH_sf"/>
</dbReference>
<feature type="compositionally biased region" description="Basic and acidic residues" evidence="1">
    <location>
        <begin position="615"/>
        <end position="638"/>
    </location>
</feature>
<dbReference type="PROSITE" id="PS51702">
    <property type="entry name" value="HTH_MU"/>
    <property type="match status" value="1"/>
</dbReference>
<gene>
    <name evidence="3" type="ordered locus">RD1_0339</name>
</gene>
<dbReference type="KEGG" id="rde:RD1_0339"/>
<dbReference type="InterPro" id="IPR004189">
    <property type="entry name" value="Phage_Mu_transposase"/>
</dbReference>
<dbReference type="HOGENOM" id="CLU_423820_0_0_5"/>
<proteinExistence type="predicted"/>
<dbReference type="Proteomes" id="UP000007029">
    <property type="component" value="Chromosome"/>
</dbReference>
<sequence>MNLSVTSIVGLPGMPTTTFGTRKWLKCRNVAHEKQGKRFVFNLCDLPEDIRTAYLTRQIELAGLDTGTYDEAAHDQLRAAPASMQTAAERRAAITRLLVKLGDSVSWKDRRALVCKEFGTKGNSIQSLKRLFKEVENTDPINFAPALLQGHKGRTVKADIADELWELWLGIIQKSAPSHALTAVYDDVQLIADKKGLAWPSYPTILRRWNALPEIERTTLRHGGKHAAKELYQPQRRSVAKVQAMQVVEMDGRTLDIWAEFEDGTIARPTMIALVDRASFKGLHFVIGKGETALLTRDLILETCDRYGIFDQLLTDNSRSFSGLLVAGGVKHKFRNSGSRLPEWEPPGVCEHLGIELKFTLPHNPGAKIPESKFAKWSRRIDTRPEFAGAHSGHNPLDKPNGNETPVPIALVREIYAREMARDNAKAGRRTQNARKGESYDQTFNRLLQSRIHRPMQPKQRWRASLLYQVRTVDRLGQIRVNGWVYGKDSLDGSQERLLPYAGLPVLIGTDPSNYAAPAIAFDMDTRREIMAGIQPDLEGDYMDQDGAREASKERARLRKITREIETRHSRDLSDFYADLNDGRDLGCLDDPARANVVKPNFKDPIRAKANAKSEATERAERQEFLVRMKAEQNERKASGGTRQPF</sequence>
<dbReference type="RefSeq" id="WP_011566684.1">
    <property type="nucleotide sequence ID" value="NZ_FOOO01000001.1"/>
</dbReference>
<evidence type="ECO:0000256" key="1">
    <source>
        <dbReference type="SAM" id="MobiDB-lite"/>
    </source>
</evidence>
<feature type="region of interest" description="Disordered" evidence="1">
    <location>
        <begin position="386"/>
        <end position="405"/>
    </location>
</feature>
<dbReference type="OrthoDB" id="5287589at2"/>
<dbReference type="Pfam" id="PF09039">
    <property type="entry name" value="HTH_Tnp_Mu_2"/>
    <property type="match status" value="1"/>
</dbReference>
<evidence type="ECO:0000259" key="2">
    <source>
        <dbReference type="PROSITE" id="PS51702"/>
    </source>
</evidence>
<dbReference type="InterPro" id="IPR015126">
    <property type="entry name" value="Mu_I-gamma"/>
</dbReference>
<name>Q16D81_ROSDO</name>
<dbReference type="GO" id="GO:0003677">
    <property type="term" value="F:DNA binding"/>
    <property type="evidence" value="ECO:0007669"/>
    <property type="project" value="InterPro"/>
</dbReference>
<organism evidence="3 4">
    <name type="scientific">Roseobacter denitrificans (strain ATCC 33942 / OCh 114)</name>
    <name type="common">Erythrobacter sp. (strain OCh 114)</name>
    <name type="synonym">Roseobacter denitrificans</name>
    <dbReference type="NCBI Taxonomy" id="375451"/>
    <lineage>
        <taxon>Bacteria</taxon>
        <taxon>Pseudomonadati</taxon>
        <taxon>Pseudomonadota</taxon>
        <taxon>Alphaproteobacteria</taxon>
        <taxon>Rhodobacterales</taxon>
        <taxon>Roseobacteraceae</taxon>
        <taxon>Roseobacter</taxon>
    </lineage>
</organism>
<dbReference type="Gene3D" id="3.30.420.10">
    <property type="entry name" value="Ribonuclease H-like superfamily/Ribonuclease H"/>
    <property type="match status" value="1"/>
</dbReference>
<feature type="region of interest" description="Disordered" evidence="1">
    <location>
        <begin position="422"/>
        <end position="442"/>
    </location>
</feature>
<feature type="region of interest" description="Disordered" evidence="1">
    <location>
        <begin position="608"/>
        <end position="646"/>
    </location>
</feature>
<dbReference type="InterPro" id="IPR012337">
    <property type="entry name" value="RNaseH-like_sf"/>
</dbReference>
<dbReference type="Pfam" id="PF02914">
    <property type="entry name" value="DDE_2"/>
    <property type="match status" value="1"/>
</dbReference>
<dbReference type="GO" id="GO:0004803">
    <property type="term" value="F:transposase activity"/>
    <property type="evidence" value="ECO:0007669"/>
    <property type="project" value="InterPro"/>
</dbReference>
<dbReference type="eggNOG" id="COG2801">
    <property type="taxonomic scope" value="Bacteria"/>
</dbReference>
<evidence type="ECO:0000313" key="3">
    <source>
        <dbReference type="EMBL" id="ABG30062.1"/>
    </source>
</evidence>
<dbReference type="STRING" id="375451.RD1_0339"/>
<dbReference type="EMBL" id="CP000362">
    <property type="protein sequence ID" value="ABG30062.1"/>
    <property type="molecule type" value="Genomic_DNA"/>
</dbReference>
<evidence type="ECO:0000313" key="4">
    <source>
        <dbReference type="Proteomes" id="UP000007029"/>
    </source>
</evidence>
<dbReference type="GO" id="GO:0006313">
    <property type="term" value="P:DNA transposition"/>
    <property type="evidence" value="ECO:0007669"/>
    <property type="project" value="InterPro"/>
</dbReference>
<dbReference type="AlphaFoldDB" id="Q16D81"/>
<protein>
    <submittedName>
        <fullName evidence="3">Transposase, putative</fullName>
    </submittedName>
</protein>
<accession>Q16D81</accession>
<keyword evidence="4" id="KW-1185">Reference proteome</keyword>
<dbReference type="Gene3D" id="1.10.10.60">
    <property type="entry name" value="Homeodomain-like"/>
    <property type="match status" value="1"/>
</dbReference>